<accession>A0A2G8S4W2</accession>
<dbReference type="STRING" id="1077348.A0A2G8S4W2"/>
<dbReference type="AlphaFoldDB" id="A0A2G8S4W2"/>
<evidence type="ECO:0000259" key="1">
    <source>
        <dbReference type="Pfam" id="PF14737"/>
    </source>
</evidence>
<comment type="caution">
    <text evidence="2">The sequence shown here is derived from an EMBL/GenBank/DDBJ whole genome shotgun (WGS) entry which is preliminary data.</text>
</comment>
<name>A0A2G8S4W2_9APHY</name>
<keyword evidence="3" id="KW-1185">Reference proteome</keyword>
<dbReference type="Pfam" id="PF14737">
    <property type="entry name" value="DUF4470"/>
    <property type="match status" value="1"/>
</dbReference>
<dbReference type="OrthoDB" id="2423701at2759"/>
<dbReference type="Proteomes" id="UP000230002">
    <property type="component" value="Unassembled WGS sequence"/>
</dbReference>
<reference evidence="2 3" key="1">
    <citation type="journal article" date="2015" name="Sci. Rep.">
        <title>Chromosome-level genome map provides insights into diverse defense mechanisms in the medicinal fungus Ganoderma sinense.</title>
        <authorList>
            <person name="Zhu Y."/>
            <person name="Xu J."/>
            <person name="Sun C."/>
            <person name="Zhou S."/>
            <person name="Xu H."/>
            <person name="Nelson D.R."/>
            <person name="Qian J."/>
            <person name="Song J."/>
            <person name="Luo H."/>
            <person name="Xiang L."/>
            <person name="Li Y."/>
            <person name="Xu Z."/>
            <person name="Ji A."/>
            <person name="Wang L."/>
            <person name="Lu S."/>
            <person name="Hayward A."/>
            <person name="Sun W."/>
            <person name="Li X."/>
            <person name="Schwartz D.C."/>
            <person name="Wang Y."/>
            <person name="Chen S."/>
        </authorList>
    </citation>
    <scope>NUCLEOTIDE SEQUENCE [LARGE SCALE GENOMIC DNA]</scope>
    <source>
        <strain evidence="2 3">ZZ0214-1</strain>
    </source>
</reference>
<dbReference type="SUPFAM" id="SSF48452">
    <property type="entry name" value="TPR-like"/>
    <property type="match status" value="1"/>
</dbReference>
<proteinExistence type="predicted"/>
<dbReference type="InterPro" id="IPR011990">
    <property type="entry name" value="TPR-like_helical_dom_sf"/>
</dbReference>
<dbReference type="InterPro" id="IPR027974">
    <property type="entry name" value="DUF4470"/>
</dbReference>
<feature type="domain" description="DUF4470" evidence="1">
    <location>
        <begin position="199"/>
        <end position="293"/>
    </location>
</feature>
<sequence>MNMGDAATLKQRGNELFKAGSLTEAAELYAKAEHADPIDPVYPSNLSAALYEIGDYAKCADAVMRSWNLLKDKTDAKPDLILRLSTRLAKSLCHGVRAGTVSQDSLVKYKEDIMLLQEAAAKRPASAAAGQEHGRVWEDWETVKLEMDDYAKKGEACLGGLSRLPLFLKSLDHAREFFSMGQDEIIDLTRGWGPRDKYPLDLLKLPESQLSEVAFLFGGVGDGRHVLGTLSGLYEAYKKLPAAKKSKFKAHLTLLDIHDGTMARDLCVLTLLDQLSDASDPIVKAEIQATLMYMFCGAVMPSYCYDRLMGVIDDLRERLSKDPDNQPAWLHVVSDTIPAVVAILDYWRSTTKSTRKMLEAHKCINPAEDPTSFGYNASSIPGANADFQKVINQKMDAEREMFKMMLLNMPEAQLAQMLLPPLPADAPISEKRVFVQDNIDTLGDEFMRMFGGGKVPRYEQSWYRIMKAFFPPMELRVRHPCFADTFTQASSWGEFTPAVERQVKQHIEREWKANITLFDFSHAHPRYYPDRDGFPNLRLNVFDIVAVFDGFNRRNDPNGNDSLGIGKGGKKLLAWEVCDAFFGEAAAALKGLESRVTLELICGGLSEELAKMRFKGDLTRLAAFPRKYTRMWLSNVPDYTHGPMNMILYVVPNLQDHPQAAVACNCLFNMGAWGGDAEFVHTRSAALPRLSDQRLSRLCPSQIRLPHNLVAFFGLLMYLHRVGYPGHWLSDFLSRVLSGRMLSDIVPYQDKYLIPINERHHRVKSRRVRTDPWLVEFETIIATVYHAIPFPVASALPADFSRDAQDIALWEVRVQPPADFWHHPSMRYNTGDEPRAQLLFYWADLVSASTPIDGIERIFEGGATPAPGTFFVLTAVEHVQYDECVRFRLSRRRVERMRREKWNMLAYRNDSAQQATRPVPIQMWRQL</sequence>
<organism evidence="2 3">
    <name type="scientific">Ganoderma sinense ZZ0214-1</name>
    <dbReference type="NCBI Taxonomy" id="1077348"/>
    <lineage>
        <taxon>Eukaryota</taxon>
        <taxon>Fungi</taxon>
        <taxon>Dikarya</taxon>
        <taxon>Basidiomycota</taxon>
        <taxon>Agaricomycotina</taxon>
        <taxon>Agaricomycetes</taxon>
        <taxon>Polyporales</taxon>
        <taxon>Polyporaceae</taxon>
        <taxon>Ganoderma</taxon>
    </lineage>
</organism>
<dbReference type="EMBL" id="AYKW01000023">
    <property type="protein sequence ID" value="PIL28785.1"/>
    <property type="molecule type" value="Genomic_DNA"/>
</dbReference>
<gene>
    <name evidence="2" type="ORF">GSI_08829</name>
</gene>
<evidence type="ECO:0000313" key="3">
    <source>
        <dbReference type="Proteomes" id="UP000230002"/>
    </source>
</evidence>
<protein>
    <recommendedName>
        <fullName evidence="1">DUF4470 domain-containing protein</fullName>
    </recommendedName>
</protein>
<evidence type="ECO:0000313" key="2">
    <source>
        <dbReference type="EMBL" id="PIL28785.1"/>
    </source>
</evidence>
<dbReference type="Gene3D" id="1.25.40.10">
    <property type="entry name" value="Tetratricopeptide repeat domain"/>
    <property type="match status" value="1"/>
</dbReference>